<evidence type="ECO:0000256" key="1">
    <source>
        <dbReference type="SAM" id="MobiDB-lite"/>
    </source>
</evidence>
<organism evidence="2 3">
    <name type="scientific">Allomyces macrogynus (strain ATCC 38327)</name>
    <name type="common">Allomyces javanicus var. macrogynus</name>
    <dbReference type="NCBI Taxonomy" id="578462"/>
    <lineage>
        <taxon>Eukaryota</taxon>
        <taxon>Fungi</taxon>
        <taxon>Fungi incertae sedis</taxon>
        <taxon>Blastocladiomycota</taxon>
        <taxon>Blastocladiomycetes</taxon>
        <taxon>Blastocladiales</taxon>
        <taxon>Blastocladiaceae</taxon>
        <taxon>Allomyces</taxon>
    </lineage>
</organism>
<name>A0A0L0RWH9_ALLM3</name>
<evidence type="ECO:0000313" key="3">
    <source>
        <dbReference type="Proteomes" id="UP000054350"/>
    </source>
</evidence>
<evidence type="ECO:0000313" key="2">
    <source>
        <dbReference type="EMBL" id="KNE54752.1"/>
    </source>
</evidence>
<sequence length="388" mass="42009">MTVTPATPAHDQVDRKRSAPDAAPEPEVTPSPPGGSRPAAGEAAAGVATPTSASPGLGANGQKRRKVEGEPADGMNDATPTNAQRLYPALDDANGGSPMPTGYSLAEIMLVPPTAAVRTPAAVAQPHLIPSSVASVTPSPAGLLQATPSRHATTIETDDEDINMEQWTRNPDDDDGFYAESLTADQVGHLDTRCTQFLRAVQRAIVDWELSLKVDLDAMKDALETAGLFRDKFTTNVETRPVAIKSRPALSEQPTVPSLLERTQLANILAFFMPQQVTCTELELFYVLEALVRDVNPAGYVWMVTENLRTFIGLLGKLVVKAGLDLNSVQDLFQASRYGDLVPYLDDANDRLQVFNLGDRRFRVQDEVRNLALRVSARASSRWHSRTS</sequence>
<dbReference type="EMBL" id="GG745328">
    <property type="protein sequence ID" value="KNE54752.1"/>
    <property type="molecule type" value="Genomic_DNA"/>
</dbReference>
<dbReference type="Proteomes" id="UP000054350">
    <property type="component" value="Unassembled WGS sequence"/>
</dbReference>
<accession>A0A0L0RWH9</accession>
<dbReference type="VEuPathDB" id="FungiDB:AMAG_00709"/>
<reference evidence="3" key="2">
    <citation type="submission" date="2009-11" db="EMBL/GenBank/DDBJ databases">
        <title>The Genome Sequence of Allomyces macrogynus strain ATCC 38327.</title>
        <authorList>
            <consortium name="The Broad Institute Genome Sequencing Platform"/>
            <person name="Russ C."/>
            <person name="Cuomo C."/>
            <person name="Shea T."/>
            <person name="Young S.K."/>
            <person name="Zeng Q."/>
            <person name="Koehrsen M."/>
            <person name="Haas B."/>
            <person name="Borodovsky M."/>
            <person name="Guigo R."/>
            <person name="Alvarado L."/>
            <person name="Berlin A."/>
            <person name="Borenstein D."/>
            <person name="Chen Z."/>
            <person name="Engels R."/>
            <person name="Freedman E."/>
            <person name="Gellesch M."/>
            <person name="Goldberg J."/>
            <person name="Griggs A."/>
            <person name="Gujja S."/>
            <person name="Heiman D."/>
            <person name="Hepburn T."/>
            <person name="Howarth C."/>
            <person name="Jen D."/>
            <person name="Larson L."/>
            <person name="Lewis B."/>
            <person name="Mehta T."/>
            <person name="Park D."/>
            <person name="Pearson M."/>
            <person name="Roberts A."/>
            <person name="Saif S."/>
            <person name="Shenoy N."/>
            <person name="Sisk P."/>
            <person name="Stolte C."/>
            <person name="Sykes S."/>
            <person name="Walk T."/>
            <person name="White J."/>
            <person name="Yandava C."/>
            <person name="Burger G."/>
            <person name="Gray M.W."/>
            <person name="Holland P.W.H."/>
            <person name="King N."/>
            <person name="Lang F.B.F."/>
            <person name="Roger A.J."/>
            <person name="Ruiz-Trillo I."/>
            <person name="Lander E."/>
            <person name="Nusbaum C."/>
        </authorList>
    </citation>
    <scope>NUCLEOTIDE SEQUENCE [LARGE SCALE GENOMIC DNA]</scope>
    <source>
        <strain evidence="3">ATCC 38327</strain>
    </source>
</reference>
<feature type="compositionally biased region" description="Low complexity" evidence="1">
    <location>
        <begin position="36"/>
        <end position="48"/>
    </location>
</feature>
<keyword evidence="3" id="KW-1185">Reference proteome</keyword>
<reference evidence="2 3" key="1">
    <citation type="submission" date="2009-11" db="EMBL/GenBank/DDBJ databases">
        <title>Annotation of Allomyces macrogynus ATCC 38327.</title>
        <authorList>
            <consortium name="The Broad Institute Genome Sequencing Platform"/>
            <person name="Russ C."/>
            <person name="Cuomo C."/>
            <person name="Burger G."/>
            <person name="Gray M.W."/>
            <person name="Holland P.W.H."/>
            <person name="King N."/>
            <person name="Lang F.B.F."/>
            <person name="Roger A.J."/>
            <person name="Ruiz-Trillo I."/>
            <person name="Young S.K."/>
            <person name="Zeng Q."/>
            <person name="Gargeya S."/>
            <person name="Fitzgerald M."/>
            <person name="Haas B."/>
            <person name="Abouelleil A."/>
            <person name="Alvarado L."/>
            <person name="Arachchi H.M."/>
            <person name="Berlin A."/>
            <person name="Chapman S.B."/>
            <person name="Gearin G."/>
            <person name="Goldberg J."/>
            <person name="Griggs A."/>
            <person name="Gujja S."/>
            <person name="Hansen M."/>
            <person name="Heiman D."/>
            <person name="Howarth C."/>
            <person name="Larimer J."/>
            <person name="Lui A."/>
            <person name="MacDonald P.J.P."/>
            <person name="McCowen C."/>
            <person name="Montmayeur A."/>
            <person name="Murphy C."/>
            <person name="Neiman D."/>
            <person name="Pearson M."/>
            <person name="Priest M."/>
            <person name="Roberts A."/>
            <person name="Saif S."/>
            <person name="Shea T."/>
            <person name="Sisk P."/>
            <person name="Stolte C."/>
            <person name="Sykes S."/>
            <person name="Wortman J."/>
            <person name="Nusbaum C."/>
            <person name="Birren B."/>
        </authorList>
    </citation>
    <scope>NUCLEOTIDE SEQUENCE [LARGE SCALE GENOMIC DNA]</scope>
    <source>
        <strain evidence="2 3">ATCC 38327</strain>
    </source>
</reference>
<proteinExistence type="predicted"/>
<gene>
    <name evidence="2" type="ORF">AMAG_00709</name>
</gene>
<protein>
    <submittedName>
        <fullName evidence="2">Uncharacterized protein</fullName>
    </submittedName>
</protein>
<feature type="region of interest" description="Disordered" evidence="1">
    <location>
        <begin position="1"/>
        <end position="82"/>
    </location>
</feature>
<dbReference type="AlphaFoldDB" id="A0A0L0RWH9"/>